<dbReference type="PRINTS" id="PR00039">
    <property type="entry name" value="HTHLYSR"/>
</dbReference>
<evidence type="ECO:0000256" key="3">
    <source>
        <dbReference type="ARBA" id="ARBA00023125"/>
    </source>
</evidence>
<name>Q11FX4_CHESB</name>
<dbReference type="PANTHER" id="PTHR30346:SF0">
    <property type="entry name" value="HCA OPERON TRANSCRIPTIONAL ACTIVATOR HCAR"/>
    <property type="match status" value="1"/>
</dbReference>
<dbReference type="EMBL" id="CP000390">
    <property type="protein sequence ID" value="ABG63701.1"/>
    <property type="molecule type" value="Genomic_DNA"/>
</dbReference>
<dbReference type="InterPro" id="IPR036390">
    <property type="entry name" value="WH_DNA-bd_sf"/>
</dbReference>
<dbReference type="HOGENOM" id="CLU_039613_6_4_5"/>
<evidence type="ECO:0000313" key="6">
    <source>
        <dbReference type="EMBL" id="ABG63701.1"/>
    </source>
</evidence>
<keyword evidence="3" id="KW-0238">DNA-binding</keyword>
<dbReference type="CDD" id="cd08414">
    <property type="entry name" value="PBP2_LTTR_aromatics_like"/>
    <property type="match status" value="1"/>
</dbReference>
<dbReference type="OrthoDB" id="7216893at2"/>
<dbReference type="Pfam" id="PF03466">
    <property type="entry name" value="LysR_substrate"/>
    <property type="match status" value="1"/>
</dbReference>
<accession>Q11FX4</accession>
<dbReference type="InterPro" id="IPR005119">
    <property type="entry name" value="LysR_subst-bd"/>
</dbReference>
<evidence type="ECO:0000256" key="4">
    <source>
        <dbReference type="ARBA" id="ARBA00023163"/>
    </source>
</evidence>
<proteinExistence type="inferred from homology"/>
<reference evidence="6" key="1">
    <citation type="submission" date="2006-06" db="EMBL/GenBank/DDBJ databases">
        <title>Complete sequence of chromosome of Chelativorans sp. BNC1.</title>
        <authorList>
            <consortium name="US DOE Joint Genome Institute"/>
            <person name="Copeland A."/>
            <person name="Lucas S."/>
            <person name="Lapidus A."/>
            <person name="Barry K."/>
            <person name="Detter J.C."/>
            <person name="Glavina del Rio T."/>
            <person name="Hammon N."/>
            <person name="Israni S."/>
            <person name="Dalin E."/>
            <person name="Tice H."/>
            <person name="Pitluck S."/>
            <person name="Chertkov O."/>
            <person name="Brettin T."/>
            <person name="Bruce D."/>
            <person name="Han C."/>
            <person name="Tapia R."/>
            <person name="Gilna P."/>
            <person name="Schmutz J."/>
            <person name="Larimer F."/>
            <person name="Land M."/>
            <person name="Hauser L."/>
            <person name="Kyrpides N."/>
            <person name="Mikhailova N."/>
            <person name="Richardson P."/>
        </authorList>
    </citation>
    <scope>NUCLEOTIDE SEQUENCE</scope>
    <source>
        <strain evidence="6">BNC1</strain>
    </source>
</reference>
<keyword evidence="4" id="KW-0804">Transcription</keyword>
<dbReference type="GO" id="GO:0032993">
    <property type="term" value="C:protein-DNA complex"/>
    <property type="evidence" value="ECO:0007669"/>
    <property type="project" value="TreeGrafter"/>
</dbReference>
<dbReference type="Pfam" id="PF00126">
    <property type="entry name" value="HTH_1"/>
    <property type="match status" value="1"/>
</dbReference>
<dbReference type="AlphaFoldDB" id="Q11FX4"/>
<feature type="domain" description="HTH lysR-type" evidence="5">
    <location>
        <begin position="37"/>
        <end position="84"/>
    </location>
</feature>
<dbReference type="FunFam" id="1.10.10.10:FF:000001">
    <property type="entry name" value="LysR family transcriptional regulator"/>
    <property type="match status" value="1"/>
</dbReference>
<evidence type="ECO:0000259" key="5">
    <source>
        <dbReference type="PROSITE" id="PS50931"/>
    </source>
</evidence>
<dbReference type="KEGG" id="mes:Meso_2313"/>
<dbReference type="PANTHER" id="PTHR30346">
    <property type="entry name" value="TRANSCRIPTIONAL DUAL REGULATOR HCAR-RELATED"/>
    <property type="match status" value="1"/>
</dbReference>
<protein>
    <submittedName>
        <fullName evidence="6">Transcriptional regulator, LysR family</fullName>
    </submittedName>
</protein>
<dbReference type="GO" id="GO:0003700">
    <property type="term" value="F:DNA-binding transcription factor activity"/>
    <property type="evidence" value="ECO:0007669"/>
    <property type="project" value="InterPro"/>
</dbReference>
<evidence type="ECO:0000256" key="2">
    <source>
        <dbReference type="ARBA" id="ARBA00023015"/>
    </source>
</evidence>
<dbReference type="PROSITE" id="PS50931">
    <property type="entry name" value="HTH_LYSR"/>
    <property type="match status" value="1"/>
</dbReference>
<sequence length="327" mass="36415">MRRRLPKQNNDQVEGSIHARSPLGYQIPLVALMQAAAVAEHLNFRHAATALGVSQSGLSQRIRQLEEDLGVLLFERRHRGVAVTEAGEHFLRHIAAGIDQLDHAVKVAGMIAGGELGRLRIGLGGVLISPALAELLGRFRESYPRIAVEITDGQRGEVLRQIRESQLDIAFVIGGAVVPDCHLKQLWMEPLVAALPARHDLAKAQELEWVDLASETILVRHDRTEPQVLNCVLHRFNEHGLQPVIHRFDVGRDTLMRLVAEGYGIALVPESATAIMVRGVEFRCLDDEPESVPIAAIWSPFNRNVPHRNFLEMMHRRCRNGAPSIRN</sequence>
<dbReference type="Gene3D" id="1.10.10.10">
    <property type="entry name" value="Winged helix-like DNA-binding domain superfamily/Winged helix DNA-binding domain"/>
    <property type="match status" value="1"/>
</dbReference>
<keyword evidence="2" id="KW-0805">Transcription regulation</keyword>
<dbReference type="STRING" id="266779.Meso_2313"/>
<dbReference type="InterPro" id="IPR036388">
    <property type="entry name" value="WH-like_DNA-bd_sf"/>
</dbReference>
<dbReference type="GO" id="GO:0003677">
    <property type="term" value="F:DNA binding"/>
    <property type="evidence" value="ECO:0007669"/>
    <property type="project" value="UniProtKB-KW"/>
</dbReference>
<dbReference type="SUPFAM" id="SSF53850">
    <property type="entry name" value="Periplasmic binding protein-like II"/>
    <property type="match status" value="1"/>
</dbReference>
<organism evidence="6">
    <name type="scientific">Chelativorans sp. (strain BNC1)</name>
    <dbReference type="NCBI Taxonomy" id="266779"/>
    <lineage>
        <taxon>Bacteria</taxon>
        <taxon>Pseudomonadati</taxon>
        <taxon>Pseudomonadota</taxon>
        <taxon>Alphaproteobacteria</taxon>
        <taxon>Hyphomicrobiales</taxon>
        <taxon>Phyllobacteriaceae</taxon>
        <taxon>Chelativorans</taxon>
    </lineage>
</organism>
<comment type="similarity">
    <text evidence="1">Belongs to the LysR transcriptional regulatory family.</text>
</comment>
<evidence type="ECO:0000256" key="1">
    <source>
        <dbReference type="ARBA" id="ARBA00009437"/>
    </source>
</evidence>
<dbReference type="InterPro" id="IPR000847">
    <property type="entry name" value="LysR_HTH_N"/>
</dbReference>
<gene>
    <name evidence="6" type="ordered locus">Meso_2313</name>
</gene>
<dbReference type="eggNOG" id="COG0583">
    <property type="taxonomic scope" value="Bacteria"/>
</dbReference>
<dbReference type="SUPFAM" id="SSF46785">
    <property type="entry name" value="Winged helix' DNA-binding domain"/>
    <property type="match status" value="1"/>
</dbReference>
<dbReference type="Gene3D" id="3.40.190.10">
    <property type="entry name" value="Periplasmic binding protein-like II"/>
    <property type="match status" value="2"/>
</dbReference>